<dbReference type="PANTHER" id="PTHR43305:SF1">
    <property type="entry name" value="FAMILY N-ACETYLTRANSFERASE, PUTATIVE (AFU_ORTHOLOGUE AFUA_2G01380)-RELATED"/>
    <property type="match status" value="1"/>
</dbReference>
<name>A0A7W9SMT2_ARMRO</name>
<dbReference type="InterPro" id="IPR016181">
    <property type="entry name" value="Acyl_CoA_acyltransferase"/>
</dbReference>
<feature type="domain" description="N-acetyltransferase" evidence="1">
    <location>
        <begin position="29"/>
        <end position="184"/>
    </location>
</feature>
<dbReference type="InterPro" id="IPR052777">
    <property type="entry name" value="Acetyltransferase_Enz"/>
</dbReference>
<proteinExistence type="predicted"/>
<keyword evidence="2" id="KW-0808">Transferase</keyword>
<dbReference type="RefSeq" id="WP_184192839.1">
    <property type="nucleotide sequence ID" value="NZ_JACHGW010000001.1"/>
</dbReference>
<dbReference type="InterPro" id="IPR000182">
    <property type="entry name" value="GNAT_dom"/>
</dbReference>
<protein>
    <submittedName>
        <fullName evidence="2">GNAT superfamily N-acetyltransferase</fullName>
    </submittedName>
</protein>
<dbReference type="SUPFAM" id="SSF55729">
    <property type="entry name" value="Acyl-CoA N-acyltransferases (Nat)"/>
    <property type="match status" value="1"/>
</dbReference>
<dbReference type="Gene3D" id="3.40.630.30">
    <property type="match status" value="1"/>
</dbReference>
<evidence type="ECO:0000313" key="3">
    <source>
        <dbReference type="Proteomes" id="UP000520814"/>
    </source>
</evidence>
<sequence>MARQTEPTMPHHEFVVANVASHRAELTELNIEYLSWVFTEIESLFGVPVDEVTGMPVREYVPTIIDKVCGDPPPRGIFYLVKADGQLAGMGGLRFLRPELAEVKRLYIRPEFRGRKLGELTLNRLLDDARAFGYKRICLDTGVFMTSAQRLYEASGFSDCAAYEGVEVPVAFHSRWRFMERPLTELG</sequence>
<dbReference type="Proteomes" id="UP000520814">
    <property type="component" value="Unassembled WGS sequence"/>
</dbReference>
<reference evidence="2 3" key="1">
    <citation type="submission" date="2020-08" db="EMBL/GenBank/DDBJ databases">
        <title>Genomic Encyclopedia of Type Strains, Phase IV (KMG-IV): sequencing the most valuable type-strain genomes for metagenomic binning, comparative biology and taxonomic classification.</title>
        <authorList>
            <person name="Goeker M."/>
        </authorList>
    </citation>
    <scope>NUCLEOTIDE SEQUENCE [LARGE SCALE GENOMIC DNA]</scope>
    <source>
        <strain evidence="2 3">DSM 23562</strain>
    </source>
</reference>
<accession>A0A7W9SMT2</accession>
<dbReference type="PANTHER" id="PTHR43305">
    <property type="entry name" value="FAMILY N-ACETYLTRANSFERASE, PUTATIVE (AFU_ORTHOLOGUE AFUA_2G01380)-RELATED"/>
    <property type="match status" value="1"/>
</dbReference>
<dbReference type="Pfam" id="PF00583">
    <property type="entry name" value="Acetyltransf_1"/>
    <property type="match status" value="1"/>
</dbReference>
<comment type="caution">
    <text evidence="2">The sequence shown here is derived from an EMBL/GenBank/DDBJ whole genome shotgun (WGS) entry which is preliminary data.</text>
</comment>
<organism evidence="2 3">
    <name type="scientific">Armatimonas rosea</name>
    <dbReference type="NCBI Taxonomy" id="685828"/>
    <lineage>
        <taxon>Bacteria</taxon>
        <taxon>Bacillati</taxon>
        <taxon>Armatimonadota</taxon>
        <taxon>Armatimonadia</taxon>
        <taxon>Armatimonadales</taxon>
        <taxon>Armatimonadaceae</taxon>
        <taxon>Armatimonas</taxon>
    </lineage>
</organism>
<dbReference type="AlphaFoldDB" id="A0A7W9SMT2"/>
<dbReference type="CDD" id="cd04301">
    <property type="entry name" value="NAT_SF"/>
    <property type="match status" value="1"/>
</dbReference>
<keyword evidence="3" id="KW-1185">Reference proteome</keyword>
<dbReference type="GO" id="GO:0016747">
    <property type="term" value="F:acyltransferase activity, transferring groups other than amino-acyl groups"/>
    <property type="evidence" value="ECO:0007669"/>
    <property type="project" value="InterPro"/>
</dbReference>
<evidence type="ECO:0000313" key="2">
    <source>
        <dbReference type="EMBL" id="MBB6049225.1"/>
    </source>
</evidence>
<evidence type="ECO:0000259" key="1">
    <source>
        <dbReference type="PROSITE" id="PS51186"/>
    </source>
</evidence>
<dbReference type="EMBL" id="JACHGW010000001">
    <property type="protein sequence ID" value="MBB6049225.1"/>
    <property type="molecule type" value="Genomic_DNA"/>
</dbReference>
<dbReference type="PROSITE" id="PS51186">
    <property type="entry name" value="GNAT"/>
    <property type="match status" value="1"/>
</dbReference>
<gene>
    <name evidence="2" type="ORF">HNQ39_000987</name>
</gene>